<dbReference type="Pfam" id="PF13589">
    <property type="entry name" value="HATPase_c_3"/>
    <property type="match status" value="1"/>
</dbReference>
<dbReference type="InterPro" id="IPR036890">
    <property type="entry name" value="HATPase_C_sf"/>
</dbReference>
<name>A0A845L5P0_HELGE</name>
<sequence>MKLFEKYGKIITIYSIKEGRFILNKINASPSKGFFISMISRDINVNDAILELVDNSVDSAIKHSNSHIGFNDYRIKITISGNMFVIDDNCGGMSLNTAINQAFTFGRQEDAERIDFSTGVFGIGMKRALFKMGRKFRISSCDGKHYFEIDIDVDDWEKDEKWNFEFRVVEDYSKEKHLIGTKIEITNLYEGIKTDFESYAFLSELESKYKAYLASYLEKGLQVMINGIKIMPSLNSLIKDENCKPVFEEFSRVMNGTEVKVGIVAGMSDKGFPDDAGWYIYCNNRLIVVADKSNKTGWEEDNTPKFHPTYARFRGFVFFESKDARNLPWNTTKTGIDTSSPIYIAAKKRMKTAFAKVSDVLKKIKNIESEQKREEVEEIIDSMEKCQVSVSNYKEITTGLSSEFVTKFTEFPKKSTNPEVNISYKRIRSDVTKVMSVLGVESYRSVGELTFQYFFDRECN</sequence>
<gene>
    <name evidence="1" type="ORF">GTO89_02645</name>
</gene>
<evidence type="ECO:0000313" key="1">
    <source>
        <dbReference type="EMBL" id="MZP41932.1"/>
    </source>
</evidence>
<organism evidence="1 2">
    <name type="scientific">Heliomicrobium gestii</name>
    <name type="common">Heliobacterium gestii</name>
    <dbReference type="NCBI Taxonomy" id="2699"/>
    <lineage>
        <taxon>Bacteria</taxon>
        <taxon>Bacillati</taxon>
        <taxon>Bacillota</taxon>
        <taxon>Clostridia</taxon>
        <taxon>Eubacteriales</taxon>
        <taxon>Heliobacteriaceae</taxon>
        <taxon>Heliomicrobium</taxon>
    </lineage>
</organism>
<protein>
    <recommendedName>
        <fullName evidence="3">ATP-binding protein</fullName>
    </recommendedName>
</protein>
<reference evidence="1 2" key="1">
    <citation type="submission" date="2020-01" db="EMBL/GenBank/DDBJ databases">
        <title>Whole genome sequence of Heliobacterium gestii DSM 11169.</title>
        <authorList>
            <person name="Kyndt J.A."/>
            <person name="Meyer T.E."/>
        </authorList>
    </citation>
    <scope>NUCLEOTIDE SEQUENCE [LARGE SCALE GENOMIC DNA]</scope>
    <source>
        <strain evidence="1 2">DSM 11169</strain>
    </source>
</reference>
<dbReference type="Gene3D" id="3.30.565.10">
    <property type="entry name" value="Histidine kinase-like ATPase, C-terminal domain"/>
    <property type="match status" value="1"/>
</dbReference>
<evidence type="ECO:0008006" key="3">
    <source>
        <dbReference type="Google" id="ProtNLM"/>
    </source>
</evidence>
<keyword evidence="2" id="KW-1185">Reference proteome</keyword>
<accession>A0A845L5P0</accession>
<comment type="caution">
    <text evidence="1">The sequence shown here is derived from an EMBL/GenBank/DDBJ whole genome shotgun (WGS) entry which is preliminary data.</text>
</comment>
<dbReference type="Proteomes" id="UP000471031">
    <property type="component" value="Unassembled WGS sequence"/>
</dbReference>
<dbReference type="RefSeq" id="WP_161260525.1">
    <property type="nucleotide sequence ID" value="NZ_JAFBDC010000002.1"/>
</dbReference>
<proteinExistence type="predicted"/>
<dbReference type="SUPFAM" id="SSF55874">
    <property type="entry name" value="ATPase domain of HSP90 chaperone/DNA topoisomerase II/histidine kinase"/>
    <property type="match status" value="1"/>
</dbReference>
<dbReference type="AlphaFoldDB" id="A0A845L5P0"/>
<dbReference type="EMBL" id="WXEX01000002">
    <property type="protein sequence ID" value="MZP41932.1"/>
    <property type="molecule type" value="Genomic_DNA"/>
</dbReference>
<dbReference type="OrthoDB" id="9813438at2"/>
<evidence type="ECO:0000313" key="2">
    <source>
        <dbReference type="Proteomes" id="UP000471031"/>
    </source>
</evidence>